<keyword evidence="1" id="KW-1133">Transmembrane helix</keyword>
<accession>A0A523XG02</accession>
<evidence type="ECO:0000313" key="3">
    <source>
        <dbReference type="Proteomes" id="UP000315534"/>
    </source>
</evidence>
<gene>
    <name evidence="2" type="ORF">E3J38_08915</name>
</gene>
<dbReference type="InterPro" id="IPR010387">
    <property type="entry name" value="QueT"/>
</dbReference>
<sequence>MTIRTISTGAVVAATYAVLTIWLAPISYGPIQVRLSEALTVLPFVASASIWGLFLG</sequence>
<evidence type="ECO:0000256" key="1">
    <source>
        <dbReference type="SAM" id="Phobius"/>
    </source>
</evidence>
<proteinExistence type="predicted"/>
<dbReference type="AlphaFoldDB" id="A0A523XG02"/>
<organism evidence="2 3">
    <name type="scientific">candidate division TA06 bacterium</name>
    <dbReference type="NCBI Taxonomy" id="2250710"/>
    <lineage>
        <taxon>Bacteria</taxon>
        <taxon>Bacteria division TA06</taxon>
    </lineage>
</organism>
<feature type="non-terminal residue" evidence="2">
    <location>
        <position position="56"/>
    </location>
</feature>
<name>A0A523XG02_UNCT6</name>
<keyword evidence="1" id="KW-0472">Membrane</keyword>
<dbReference type="Proteomes" id="UP000315534">
    <property type="component" value="Unassembled WGS sequence"/>
</dbReference>
<keyword evidence="1" id="KW-0812">Transmembrane</keyword>
<comment type="caution">
    <text evidence="2">The sequence shown here is derived from an EMBL/GenBank/DDBJ whole genome shotgun (WGS) entry which is preliminary data.</text>
</comment>
<dbReference type="EMBL" id="SOIP01000509">
    <property type="protein sequence ID" value="TET78175.1"/>
    <property type="molecule type" value="Genomic_DNA"/>
</dbReference>
<dbReference type="PANTHER" id="PTHR40044">
    <property type="entry name" value="INTEGRAL MEMBRANE PROTEIN-RELATED"/>
    <property type="match status" value="1"/>
</dbReference>
<evidence type="ECO:0000313" key="2">
    <source>
        <dbReference type="EMBL" id="TET78175.1"/>
    </source>
</evidence>
<feature type="transmembrane region" description="Helical" evidence="1">
    <location>
        <begin position="6"/>
        <end position="26"/>
    </location>
</feature>
<reference evidence="2 3" key="1">
    <citation type="submission" date="2019-03" db="EMBL/GenBank/DDBJ databases">
        <title>Metabolic potential of uncultured bacteria and archaea associated with petroleum seepage in deep-sea sediments.</title>
        <authorList>
            <person name="Dong X."/>
            <person name="Hubert C."/>
        </authorList>
    </citation>
    <scope>NUCLEOTIDE SEQUENCE [LARGE SCALE GENOMIC DNA]</scope>
    <source>
        <strain evidence="2">E29_bin36</strain>
    </source>
</reference>
<protein>
    <submittedName>
        <fullName evidence="2">QueT transporter family protein</fullName>
    </submittedName>
</protein>
<feature type="transmembrane region" description="Helical" evidence="1">
    <location>
        <begin position="38"/>
        <end position="55"/>
    </location>
</feature>
<dbReference type="PANTHER" id="PTHR40044:SF1">
    <property type="entry name" value="INTEGRAL MEMBRANE PROTEIN"/>
    <property type="match status" value="1"/>
</dbReference>
<dbReference type="Pfam" id="PF06177">
    <property type="entry name" value="QueT"/>
    <property type="match status" value="1"/>
</dbReference>